<evidence type="ECO:0000259" key="10">
    <source>
        <dbReference type="Pfam" id="PF00117"/>
    </source>
</evidence>
<dbReference type="InterPro" id="IPR010117">
    <property type="entry name" value="PabB_fungal"/>
</dbReference>
<dbReference type="EMBL" id="ML996082">
    <property type="protein sequence ID" value="KAF2156245.1"/>
    <property type="molecule type" value="Genomic_DNA"/>
</dbReference>
<sequence length="719" mass="79562">MAVPRPRLLFVDAYDSFSNNIISLLRLQLCADVTTIRIDDKRFLDVDNAPFHAFLRRFDAVVVGPGPGDPRRPEDVGVIDKLWNLPQQSLVPVLGVCLGFQSLILAFGGTVARLAEPRHGLVKQVVHSQQSLFDGVEDVRATQYHSWHAQLGHDTIEAGSSSSWQPATQAPQLAPLAWDLSDSQNGPVLMAVKHTEKPFWGVQYHPESVCTNEAGARIIQNWWQEAQAWSTAAELSSQTVTWTSLDIPADADLIPALSELIQEETGELPILLESGTKQGKPVRSETGRYSVLCLVEADRRVFRYWTDRRCLDVRVGDAVEESHAINVTESFDRIKSWVRDRRMIDGPANIPFWGGLVGLVSYEAGLESIAVPPAVADELGPDICFVSVQRSFVIDHVDKKVYIQSLNGFDDAWANEMRNRLGQIASKADKHVETRQENGPAWKSTIHRPEREGYCTKVRDCQRFIQAGDSYELCLTDRSAVTFQQDEEYSTPSPTDIYNRLRRTNPAPFGAFITLEDFSIMSSSPERFLSWSRDGLCEFRPIKGTVQKRPGTTREAAEAILKTDKEQAENLMIVDLIRHDLNGVVGLSGGSALAPKLMQVEEYETVYQLVSVIRGQLNATMQHGIDVLKASLPPGSMTGAPKKRSCELLKAIEGRRRGAYSGVLGYLDIGGGGDFSVVIRSVIKDKRGYSIAAGGAVTALSDPLAEWEEMMAKSTAVQV</sequence>
<comment type="pathway">
    <text evidence="2">Cofactor biosynthesis; tetrahydrofolate biosynthesis; 4-aminobenzoate from chorismate: step 1/2.</text>
</comment>
<feature type="domain" description="Anthranilate synthase component I N-terminal" evidence="12">
    <location>
        <begin position="268"/>
        <end position="403"/>
    </location>
</feature>
<dbReference type="InterPro" id="IPR005801">
    <property type="entry name" value="ADC_synthase"/>
</dbReference>
<organism evidence="13 14">
    <name type="scientific">Myriangium duriaei CBS 260.36</name>
    <dbReference type="NCBI Taxonomy" id="1168546"/>
    <lineage>
        <taxon>Eukaryota</taxon>
        <taxon>Fungi</taxon>
        <taxon>Dikarya</taxon>
        <taxon>Ascomycota</taxon>
        <taxon>Pezizomycotina</taxon>
        <taxon>Dothideomycetes</taxon>
        <taxon>Dothideomycetidae</taxon>
        <taxon>Myriangiales</taxon>
        <taxon>Myriangiaceae</taxon>
        <taxon>Myriangium</taxon>
    </lineage>
</organism>
<dbReference type="OrthoDB" id="64220at2759"/>
<comment type="caution">
    <text evidence="13">The sequence shown here is derived from an EMBL/GenBank/DDBJ whole genome shotgun (WGS) entry which is preliminary data.</text>
</comment>
<dbReference type="GO" id="GO:0046656">
    <property type="term" value="P:folic acid biosynthetic process"/>
    <property type="evidence" value="ECO:0007669"/>
    <property type="project" value="UniProtKB-KW"/>
</dbReference>
<evidence type="ECO:0000256" key="6">
    <source>
        <dbReference type="ARBA" id="ARBA00022909"/>
    </source>
</evidence>
<evidence type="ECO:0000313" key="14">
    <source>
        <dbReference type="Proteomes" id="UP000799439"/>
    </source>
</evidence>
<feature type="domain" description="Glutamine amidotransferase" evidence="10">
    <location>
        <begin position="10"/>
        <end position="221"/>
    </location>
</feature>
<dbReference type="PRINTS" id="PR00099">
    <property type="entry name" value="CPSGATASE"/>
</dbReference>
<evidence type="ECO:0000256" key="5">
    <source>
        <dbReference type="ARBA" id="ARBA00022679"/>
    </source>
</evidence>
<dbReference type="PANTHER" id="PTHR11236:SF18">
    <property type="entry name" value="AMINODEOXYCHORISMATE SYNTHASE"/>
    <property type="match status" value="1"/>
</dbReference>
<gene>
    <name evidence="13" type="ORF">K461DRAFT_221684</name>
</gene>
<dbReference type="SUPFAM" id="SSF52317">
    <property type="entry name" value="Class I glutamine amidotransferase-like"/>
    <property type="match status" value="1"/>
</dbReference>
<dbReference type="Gene3D" id="3.60.120.10">
    <property type="entry name" value="Anthranilate synthase"/>
    <property type="match status" value="1"/>
</dbReference>
<dbReference type="AlphaFoldDB" id="A0A9P4J8W9"/>
<dbReference type="EC" id="2.6.1.85" evidence="4"/>
<evidence type="ECO:0000259" key="12">
    <source>
        <dbReference type="Pfam" id="PF04715"/>
    </source>
</evidence>
<evidence type="ECO:0000256" key="3">
    <source>
        <dbReference type="ARBA" id="ARBA00005970"/>
    </source>
</evidence>
<protein>
    <recommendedName>
        <fullName evidence="4">aminodeoxychorismate synthase</fullName>
        <ecNumber evidence="4">2.6.1.85</ecNumber>
    </recommendedName>
    <alternativeName>
        <fullName evidence="8">Para-aminobenzoate synthase</fullName>
    </alternativeName>
    <alternativeName>
        <fullName evidence="9">p-aminobenzoic acid synthase</fullName>
    </alternativeName>
</protein>
<dbReference type="InterPro" id="IPR017926">
    <property type="entry name" value="GATASE"/>
</dbReference>
<evidence type="ECO:0000256" key="8">
    <source>
        <dbReference type="ARBA" id="ARBA00031329"/>
    </source>
</evidence>
<dbReference type="CDD" id="cd01743">
    <property type="entry name" value="GATase1_Anthranilate_Synthase"/>
    <property type="match status" value="1"/>
</dbReference>
<dbReference type="Proteomes" id="UP000799439">
    <property type="component" value="Unassembled WGS sequence"/>
</dbReference>
<dbReference type="PANTHER" id="PTHR11236">
    <property type="entry name" value="AMINOBENZOATE/ANTHRANILATE SYNTHASE"/>
    <property type="match status" value="1"/>
</dbReference>
<comment type="similarity">
    <text evidence="3">In the C-terminal section; belongs to the anthranilate synthase component I family.</text>
</comment>
<dbReference type="GO" id="GO:0046820">
    <property type="term" value="F:4-amino-4-deoxychorismate synthase activity"/>
    <property type="evidence" value="ECO:0007669"/>
    <property type="project" value="UniProtKB-EC"/>
</dbReference>
<dbReference type="PRINTS" id="PR00097">
    <property type="entry name" value="ANTSNTHASEII"/>
</dbReference>
<evidence type="ECO:0000256" key="2">
    <source>
        <dbReference type="ARBA" id="ARBA00005009"/>
    </source>
</evidence>
<reference evidence="13" key="1">
    <citation type="journal article" date="2020" name="Stud. Mycol.">
        <title>101 Dothideomycetes genomes: a test case for predicting lifestyles and emergence of pathogens.</title>
        <authorList>
            <person name="Haridas S."/>
            <person name="Albert R."/>
            <person name="Binder M."/>
            <person name="Bloem J."/>
            <person name="Labutti K."/>
            <person name="Salamov A."/>
            <person name="Andreopoulos B."/>
            <person name="Baker S."/>
            <person name="Barry K."/>
            <person name="Bills G."/>
            <person name="Bluhm B."/>
            <person name="Cannon C."/>
            <person name="Castanera R."/>
            <person name="Culley D."/>
            <person name="Daum C."/>
            <person name="Ezra D."/>
            <person name="Gonzalez J."/>
            <person name="Henrissat B."/>
            <person name="Kuo A."/>
            <person name="Liang C."/>
            <person name="Lipzen A."/>
            <person name="Lutzoni F."/>
            <person name="Magnuson J."/>
            <person name="Mondo S."/>
            <person name="Nolan M."/>
            <person name="Ohm R."/>
            <person name="Pangilinan J."/>
            <person name="Park H.-J."/>
            <person name="Ramirez L."/>
            <person name="Alfaro M."/>
            <person name="Sun H."/>
            <person name="Tritt A."/>
            <person name="Yoshinaga Y."/>
            <person name="Zwiers L.-H."/>
            <person name="Turgeon B."/>
            <person name="Goodwin S."/>
            <person name="Spatafora J."/>
            <person name="Crous P."/>
            <person name="Grigoriev I."/>
        </authorList>
    </citation>
    <scope>NUCLEOTIDE SEQUENCE</scope>
    <source>
        <strain evidence="13">CBS 260.36</strain>
    </source>
</reference>
<dbReference type="PRINTS" id="PR00096">
    <property type="entry name" value="GATASE"/>
</dbReference>
<dbReference type="InterPro" id="IPR029062">
    <property type="entry name" value="Class_I_gatase-like"/>
</dbReference>
<dbReference type="SUPFAM" id="SSF56322">
    <property type="entry name" value="ADC synthase"/>
    <property type="match status" value="1"/>
</dbReference>
<evidence type="ECO:0000256" key="4">
    <source>
        <dbReference type="ARBA" id="ARBA00013139"/>
    </source>
</evidence>
<accession>A0A9P4J8W9</accession>
<dbReference type="GO" id="GO:0000162">
    <property type="term" value="P:L-tryptophan biosynthetic process"/>
    <property type="evidence" value="ECO:0007669"/>
    <property type="project" value="TreeGrafter"/>
</dbReference>
<keyword evidence="7" id="KW-0315">Glutamine amidotransferase</keyword>
<dbReference type="Pfam" id="PF00117">
    <property type="entry name" value="GATase"/>
    <property type="match status" value="1"/>
</dbReference>
<comment type="catalytic activity">
    <reaction evidence="1">
        <text>chorismate + L-glutamine = 4-amino-4-deoxychorismate + L-glutamate</text>
        <dbReference type="Rhea" id="RHEA:11672"/>
        <dbReference type="ChEBI" id="CHEBI:29748"/>
        <dbReference type="ChEBI" id="CHEBI:29985"/>
        <dbReference type="ChEBI" id="CHEBI:58359"/>
        <dbReference type="ChEBI" id="CHEBI:58406"/>
        <dbReference type="EC" id="2.6.1.85"/>
    </reaction>
</comment>
<feature type="domain" description="Chorismate-utilising enzyme C-terminal" evidence="11">
    <location>
        <begin position="451"/>
        <end position="713"/>
    </location>
</feature>
<evidence type="ECO:0000313" key="13">
    <source>
        <dbReference type="EMBL" id="KAF2156245.1"/>
    </source>
</evidence>
<dbReference type="InterPro" id="IPR015890">
    <property type="entry name" value="Chorismate_C"/>
</dbReference>
<dbReference type="Gene3D" id="3.40.50.880">
    <property type="match status" value="1"/>
</dbReference>
<dbReference type="Pfam" id="PF04715">
    <property type="entry name" value="Anth_synt_I_N"/>
    <property type="match status" value="1"/>
</dbReference>
<dbReference type="InterPro" id="IPR019999">
    <property type="entry name" value="Anth_synth_I-like"/>
</dbReference>
<dbReference type="InterPro" id="IPR006221">
    <property type="entry name" value="TrpG/PapA_dom"/>
</dbReference>
<evidence type="ECO:0000259" key="11">
    <source>
        <dbReference type="Pfam" id="PF00425"/>
    </source>
</evidence>
<dbReference type="PROSITE" id="PS51273">
    <property type="entry name" value="GATASE_TYPE_1"/>
    <property type="match status" value="1"/>
</dbReference>
<dbReference type="Pfam" id="PF00425">
    <property type="entry name" value="Chorismate_bind"/>
    <property type="match status" value="1"/>
</dbReference>
<name>A0A9P4J8W9_9PEZI</name>
<evidence type="ECO:0000256" key="7">
    <source>
        <dbReference type="ARBA" id="ARBA00022962"/>
    </source>
</evidence>
<proteinExistence type="inferred from homology"/>
<keyword evidence="5" id="KW-0808">Transferase</keyword>
<dbReference type="NCBIfam" id="TIGR01823">
    <property type="entry name" value="PabB-fungal"/>
    <property type="match status" value="1"/>
</dbReference>
<keyword evidence="14" id="KW-1185">Reference proteome</keyword>
<dbReference type="GO" id="GO:0005737">
    <property type="term" value="C:cytoplasm"/>
    <property type="evidence" value="ECO:0007669"/>
    <property type="project" value="TreeGrafter"/>
</dbReference>
<dbReference type="InterPro" id="IPR006805">
    <property type="entry name" value="Anth_synth_I_N"/>
</dbReference>
<evidence type="ECO:0000256" key="1">
    <source>
        <dbReference type="ARBA" id="ARBA00001000"/>
    </source>
</evidence>
<evidence type="ECO:0000256" key="9">
    <source>
        <dbReference type="ARBA" id="ARBA00031904"/>
    </source>
</evidence>
<dbReference type="GO" id="GO:0008153">
    <property type="term" value="P:4-aminobenzoate biosynthetic process"/>
    <property type="evidence" value="ECO:0007669"/>
    <property type="project" value="TreeGrafter"/>
</dbReference>
<keyword evidence="6" id="KW-0289">Folate biosynthesis</keyword>